<dbReference type="InterPro" id="IPR029787">
    <property type="entry name" value="Nucleotide_cyclase"/>
</dbReference>
<evidence type="ECO:0000256" key="1">
    <source>
        <dbReference type="SAM" id="Phobius"/>
    </source>
</evidence>
<dbReference type="InterPro" id="IPR000160">
    <property type="entry name" value="GGDEF_dom"/>
</dbReference>
<dbReference type="PANTHER" id="PTHR46663">
    <property type="entry name" value="DIGUANYLATE CYCLASE DGCT-RELATED"/>
    <property type="match status" value="1"/>
</dbReference>
<keyword evidence="1" id="KW-0472">Membrane</keyword>
<evidence type="ECO:0000313" key="3">
    <source>
        <dbReference type="EMBL" id="PWQ93551.1"/>
    </source>
</evidence>
<dbReference type="Pfam" id="PF00990">
    <property type="entry name" value="GGDEF"/>
    <property type="match status" value="1"/>
</dbReference>
<dbReference type="Gene3D" id="3.30.70.270">
    <property type="match status" value="1"/>
</dbReference>
<dbReference type="PROSITE" id="PS50887">
    <property type="entry name" value="GGDEF"/>
    <property type="match status" value="1"/>
</dbReference>
<evidence type="ECO:0000313" key="4">
    <source>
        <dbReference type="Proteomes" id="UP000245506"/>
    </source>
</evidence>
<dbReference type="InterPro" id="IPR052163">
    <property type="entry name" value="DGC-Regulatory_Protein"/>
</dbReference>
<feature type="domain" description="GGDEF" evidence="2">
    <location>
        <begin position="247"/>
        <end position="381"/>
    </location>
</feature>
<organism evidence="3 4">
    <name type="scientific">Leucothrix arctica</name>
    <dbReference type="NCBI Taxonomy" id="1481894"/>
    <lineage>
        <taxon>Bacteria</taxon>
        <taxon>Pseudomonadati</taxon>
        <taxon>Pseudomonadota</taxon>
        <taxon>Gammaproteobacteria</taxon>
        <taxon>Thiotrichales</taxon>
        <taxon>Thiotrichaceae</taxon>
        <taxon>Leucothrix</taxon>
    </lineage>
</organism>
<dbReference type="SMART" id="SM00267">
    <property type="entry name" value="GGDEF"/>
    <property type="match status" value="1"/>
</dbReference>
<keyword evidence="4" id="KW-1185">Reference proteome</keyword>
<proteinExistence type="predicted"/>
<dbReference type="NCBIfam" id="TIGR00254">
    <property type="entry name" value="GGDEF"/>
    <property type="match status" value="1"/>
</dbReference>
<sequence>MPLLFTSILLVGTTCHIISAIFFALTQTMPRVQKGISWWGLSSMAGTVGYCSLLVYGHLGNPSQGEALYNISLISWSSFLFIGSCLWLRKKVYQKIILLINVVATALVIYYSFIQPDFLPAALTTAVTVGTFLLSTAWLFYKSKTTKDKADWLVISVLFICGIHALDYPILRPIESLAMAGIILCIVSTLFINLALASIVIIQFKRRMFRSEKTAIRKAMQDPLTGLNNRLSLFEEFEKRVNSNTNEAIALIYADLDDFKQINDIFGHDDGDQVLCTIASRIQNNIHNRDLAVRMGGDEFVILLIGKNIHDLSQIHQLIERLTENICKPIQINQTSHQVGVSCGIAIYPDDGNNLQSLLNTADSSMYLNKKMKKAIKRENESLNGPIPFESKRA</sequence>
<feature type="transmembrane region" description="Helical" evidence="1">
    <location>
        <begin position="96"/>
        <end position="113"/>
    </location>
</feature>
<reference evidence="3 4" key="1">
    <citation type="submission" date="2018-05" db="EMBL/GenBank/DDBJ databases">
        <title>Leucothrix arctica sp. nov., isolated from Arctic seawater.</title>
        <authorList>
            <person name="Choi A."/>
            <person name="Baek K."/>
        </authorList>
    </citation>
    <scope>NUCLEOTIDE SEQUENCE [LARGE SCALE GENOMIC DNA]</scope>
    <source>
        <strain evidence="3 4">IMCC9719</strain>
    </source>
</reference>
<feature type="transmembrane region" description="Helical" evidence="1">
    <location>
        <begin position="38"/>
        <end position="56"/>
    </location>
</feature>
<protein>
    <recommendedName>
        <fullName evidence="2">GGDEF domain-containing protein</fullName>
    </recommendedName>
</protein>
<dbReference type="Proteomes" id="UP000245506">
    <property type="component" value="Unassembled WGS sequence"/>
</dbReference>
<dbReference type="PANTHER" id="PTHR46663:SF2">
    <property type="entry name" value="GGDEF DOMAIN-CONTAINING PROTEIN"/>
    <property type="match status" value="1"/>
</dbReference>
<gene>
    <name evidence="3" type="ORF">DKT75_18200</name>
</gene>
<feature type="transmembrane region" description="Helical" evidence="1">
    <location>
        <begin position="152"/>
        <end position="171"/>
    </location>
</feature>
<keyword evidence="1" id="KW-1133">Transmembrane helix</keyword>
<name>A0A317C5R1_9GAMM</name>
<feature type="transmembrane region" description="Helical" evidence="1">
    <location>
        <begin position="68"/>
        <end position="89"/>
    </location>
</feature>
<comment type="caution">
    <text evidence="3">The sequence shown here is derived from an EMBL/GenBank/DDBJ whole genome shotgun (WGS) entry which is preliminary data.</text>
</comment>
<evidence type="ECO:0000259" key="2">
    <source>
        <dbReference type="PROSITE" id="PS50887"/>
    </source>
</evidence>
<dbReference type="CDD" id="cd01949">
    <property type="entry name" value="GGDEF"/>
    <property type="match status" value="1"/>
</dbReference>
<dbReference type="SUPFAM" id="SSF55073">
    <property type="entry name" value="Nucleotide cyclase"/>
    <property type="match status" value="1"/>
</dbReference>
<feature type="transmembrane region" description="Helical" evidence="1">
    <location>
        <begin position="119"/>
        <end position="140"/>
    </location>
</feature>
<dbReference type="AlphaFoldDB" id="A0A317C5R1"/>
<dbReference type="EMBL" id="QGKL01000042">
    <property type="protein sequence ID" value="PWQ93551.1"/>
    <property type="molecule type" value="Genomic_DNA"/>
</dbReference>
<feature type="transmembrane region" description="Helical" evidence="1">
    <location>
        <begin position="6"/>
        <end position="26"/>
    </location>
</feature>
<feature type="transmembrane region" description="Helical" evidence="1">
    <location>
        <begin position="177"/>
        <end position="202"/>
    </location>
</feature>
<dbReference type="InterPro" id="IPR043128">
    <property type="entry name" value="Rev_trsase/Diguanyl_cyclase"/>
</dbReference>
<keyword evidence="1" id="KW-0812">Transmembrane</keyword>
<accession>A0A317C5R1</accession>